<evidence type="ECO:0000313" key="4">
    <source>
        <dbReference type="Proteomes" id="UP000054537"/>
    </source>
</evidence>
<protein>
    <recommendedName>
        <fullName evidence="2">DUF1616 domain-containing protein</fullName>
    </recommendedName>
</protein>
<keyword evidence="1" id="KW-0472">Membrane</keyword>
<dbReference type="RefSeq" id="WP_043532336.1">
    <property type="nucleotide sequence ID" value="NZ_BAABKU010000005.1"/>
</dbReference>
<reference evidence="3 4" key="1">
    <citation type="submission" date="2014-10" db="EMBL/GenBank/DDBJ databases">
        <title>Draft genome sequence of Actinoplanes utahensis NRRL 12052.</title>
        <authorList>
            <person name="Velasco-Bucheli B."/>
            <person name="del Cerro C."/>
            <person name="Hormigo D."/>
            <person name="Garcia J.L."/>
            <person name="Acebal C."/>
            <person name="Arroyo M."/>
            <person name="de la Mata I."/>
        </authorList>
    </citation>
    <scope>NUCLEOTIDE SEQUENCE [LARGE SCALE GENOMIC DNA]</scope>
    <source>
        <strain evidence="3 4">NRRL 12052</strain>
    </source>
</reference>
<comment type="caution">
    <text evidence="3">The sequence shown here is derived from an EMBL/GenBank/DDBJ whole genome shotgun (WGS) entry which is preliminary data.</text>
</comment>
<evidence type="ECO:0000259" key="2">
    <source>
        <dbReference type="Pfam" id="PF07760"/>
    </source>
</evidence>
<dbReference type="InterPro" id="IPR011674">
    <property type="entry name" value="DUF1616"/>
</dbReference>
<dbReference type="STRING" id="1869.MB27_35645"/>
<dbReference type="eggNOG" id="COG4743">
    <property type="taxonomic scope" value="Bacteria"/>
</dbReference>
<sequence>MNPVRAGVLAGLTVVASVAAGFGPLAVAAPAGLLLAFVLPGYAITAAMFRREIGMVERSVLVPSLSLAVLVLGGLGLWAAGGHLNRAGWTLLCAVVTLIAIGVAFYRHAKDPEETGRIRFRISQDRLIRDVLPLTLAVLLLAGAGVWSYADSVGTYDIRVSTLSAEPPGPAGADGARTVQISATGLASSAGPWSMVLTGDEGVEISRQAITPDTGGDWTGRLTVPGDERVTVNLFRGGETGAFRTLIIAADAQ</sequence>
<feature type="transmembrane region" description="Helical" evidence="1">
    <location>
        <begin position="87"/>
        <end position="106"/>
    </location>
</feature>
<feature type="transmembrane region" description="Helical" evidence="1">
    <location>
        <begin position="61"/>
        <end position="81"/>
    </location>
</feature>
<keyword evidence="1" id="KW-0812">Transmembrane</keyword>
<proteinExistence type="predicted"/>
<dbReference type="EMBL" id="JRTT01000132">
    <property type="protein sequence ID" value="KHD73282.1"/>
    <property type="molecule type" value="Genomic_DNA"/>
</dbReference>
<dbReference type="AlphaFoldDB" id="A0A0A6WZW3"/>
<gene>
    <name evidence="3" type="ORF">MB27_35645</name>
</gene>
<feature type="domain" description="DUF1616" evidence="2">
    <location>
        <begin position="8"/>
        <end position="128"/>
    </location>
</feature>
<evidence type="ECO:0000256" key="1">
    <source>
        <dbReference type="SAM" id="Phobius"/>
    </source>
</evidence>
<keyword evidence="4" id="KW-1185">Reference proteome</keyword>
<feature type="transmembrane region" description="Helical" evidence="1">
    <location>
        <begin position="127"/>
        <end position="150"/>
    </location>
</feature>
<feature type="transmembrane region" description="Helical" evidence="1">
    <location>
        <begin position="31"/>
        <end position="49"/>
    </location>
</feature>
<dbReference type="Proteomes" id="UP000054537">
    <property type="component" value="Unassembled WGS sequence"/>
</dbReference>
<evidence type="ECO:0000313" key="3">
    <source>
        <dbReference type="EMBL" id="KHD73282.1"/>
    </source>
</evidence>
<accession>A0A0A6WZW3</accession>
<dbReference type="OrthoDB" id="3294431at2"/>
<name>A0A0A6WZW3_ACTUT</name>
<keyword evidence="1" id="KW-1133">Transmembrane helix</keyword>
<dbReference type="Pfam" id="PF07760">
    <property type="entry name" value="DUF1616"/>
    <property type="match status" value="1"/>
</dbReference>
<organism evidence="3 4">
    <name type="scientific">Actinoplanes utahensis</name>
    <dbReference type="NCBI Taxonomy" id="1869"/>
    <lineage>
        <taxon>Bacteria</taxon>
        <taxon>Bacillati</taxon>
        <taxon>Actinomycetota</taxon>
        <taxon>Actinomycetes</taxon>
        <taxon>Micromonosporales</taxon>
        <taxon>Micromonosporaceae</taxon>
        <taxon>Actinoplanes</taxon>
    </lineage>
</organism>